<dbReference type="Proteomes" id="UP000193387">
    <property type="component" value="Unassembled WGS sequence"/>
</dbReference>
<accession>A0AAJ3TTY4</accession>
<gene>
    <name evidence="1" type="ORF">AWC23_25945</name>
</gene>
<dbReference type="EMBL" id="LQPR01000084">
    <property type="protein sequence ID" value="ORW64099.1"/>
    <property type="molecule type" value="Genomic_DNA"/>
</dbReference>
<name>A0AAJ3TTY4_9MYCO</name>
<sequence>MSRVAIGTAVEARRIAGEEPPHEGGVDKLPIDFASPRAADAAPPADAVAPGTCGSVELARPAAAAAGASTAGAADAAATSGPSAALIIGLMMNPTPEARKVVPLRKYESPLVIVVKSLKPDMRGPFNVFNSHPDTGPFPEAKFVSALLISSKMLFATDALVDPVDELVAAVVAAAWSVVPESLVFCWAEVNIGTWLAEADDAA</sequence>
<reference evidence="1 2" key="1">
    <citation type="submission" date="2016-01" db="EMBL/GenBank/DDBJ databases">
        <title>The new phylogeny of the genus Mycobacterium.</title>
        <authorList>
            <person name="Tarcisio F."/>
            <person name="Conor M."/>
            <person name="Antonella G."/>
            <person name="Elisabetta G."/>
            <person name="Giulia F.S."/>
            <person name="Sara T."/>
            <person name="Anna F."/>
            <person name="Clotilde B."/>
            <person name="Roberto B."/>
            <person name="Veronica D.S."/>
            <person name="Fabio R."/>
            <person name="Monica P."/>
            <person name="Olivier J."/>
            <person name="Enrico T."/>
            <person name="Nicola S."/>
        </authorList>
    </citation>
    <scope>NUCLEOTIDE SEQUENCE [LARGE SCALE GENOMIC DNA]</scope>
    <source>
        <strain evidence="1 2">DSM 44616</strain>
    </source>
</reference>
<keyword evidence="2" id="KW-1185">Reference proteome</keyword>
<comment type="caution">
    <text evidence="1">The sequence shown here is derived from an EMBL/GenBank/DDBJ whole genome shotgun (WGS) entry which is preliminary data.</text>
</comment>
<protein>
    <submittedName>
        <fullName evidence="1">Uncharacterized protein</fullName>
    </submittedName>
</protein>
<proteinExistence type="predicted"/>
<evidence type="ECO:0000313" key="1">
    <source>
        <dbReference type="EMBL" id="ORW64099.1"/>
    </source>
</evidence>
<evidence type="ECO:0000313" key="2">
    <source>
        <dbReference type="Proteomes" id="UP000193387"/>
    </source>
</evidence>
<organism evidence="1 2">
    <name type="scientific">Mycobacterium saskatchewanense</name>
    <dbReference type="NCBI Taxonomy" id="220927"/>
    <lineage>
        <taxon>Bacteria</taxon>
        <taxon>Bacillati</taxon>
        <taxon>Actinomycetota</taxon>
        <taxon>Actinomycetes</taxon>
        <taxon>Mycobacteriales</taxon>
        <taxon>Mycobacteriaceae</taxon>
        <taxon>Mycobacterium</taxon>
        <taxon>Mycobacterium simiae complex</taxon>
    </lineage>
</organism>
<dbReference type="AlphaFoldDB" id="A0AAJ3TTY4"/>